<dbReference type="KEGG" id="amij:EQM06_09890"/>
<keyword evidence="1" id="KW-1133">Transmembrane helix</keyword>
<protein>
    <submittedName>
        <fullName evidence="2">Pro-sigmaK processing inhibitor BofA</fullName>
    </submittedName>
</protein>
<dbReference type="Pfam" id="PF07441">
    <property type="entry name" value="BofA"/>
    <property type="match status" value="1"/>
</dbReference>
<gene>
    <name evidence="2" type="primary">bofA</name>
    <name evidence="2" type="ORF">EQM06_09890</name>
</gene>
<dbReference type="Proteomes" id="UP000287601">
    <property type="component" value="Chromosome"/>
</dbReference>
<dbReference type="RefSeq" id="WP_128746282.1">
    <property type="nucleotide sequence ID" value="NZ_CP035281.1"/>
</dbReference>
<evidence type="ECO:0000313" key="2">
    <source>
        <dbReference type="EMBL" id="QAT43502.1"/>
    </source>
</evidence>
<name>A0A410PX08_9FIRM</name>
<sequence length="88" mass="9291">MDTGMEVIIFLAYAAGLLIIFLLARFFAFSGRFLLKIVINSFCGGIVLIVINLIGTGFGIHLPVNICTGFGIGTLGVPGIVLLYLISG</sequence>
<evidence type="ECO:0000256" key="1">
    <source>
        <dbReference type="SAM" id="Phobius"/>
    </source>
</evidence>
<organism evidence="2 3">
    <name type="scientific">Aminipila luticellarii</name>
    <dbReference type="NCBI Taxonomy" id="2507160"/>
    <lineage>
        <taxon>Bacteria</taxon>
        <taxon>Bacillati</taxon>
        <taxon>Bacillota</taxon>
        <taxon>Clostridia</taxon>
        <taxon>Peptostreptococcales</taxon>
        <taxon>Anaerovoracaceae</taxon>
        <taxon>Aminipila</taxon>
    </lineage>
</organism>
<feature type="transmembrane region" description="Helical" evidence="1">
    <location>
        <begin position="7"/>
        <end position="27"/>
    </location>
</feature>
<evidence type="ECO:0000313" key="3">
    <source>
        <dbReference type="Proteomes" id="UP000287601"/>
    </source>
</evidence>
<keyword evidence="1" id="KW-0812">Transmembrane</keyword>
<feature type="transmembrane region" description="Helical" evidence="1">
    <location>
        <begin position="66"/>
        <end position="86"/>
    </location>
</feature>
<keyword evidence="1" id="KW-0472">Membrane</keyword>
<dbReference type="InterPro" id="IPR010001">
    <property type="entry name" value="BofA"/>
</dbReference>
<accession>A0A410PX08</accession>
<dbReference type="AlphaFoldDB" id="A0A410PX08"/>
<dbReference type="OrthoDB" id="2692225at2"/>
<reference evidence="2 3" key="1">
    <citation type="submission" date="2019-01" db="EMBL/GenBank/DDBJ databases">
        <title>Draft genomes of a novel of Aminipila strains.</title>
        <authorList>
            <person name="Ma S."/>
        </authorList>
    </citation>
    <scope>NUCLEOTIDE SEQUENCE [LARGE SCALE GENOMIC DNA]</scope>
    <source>
        <strain evidence="3">JN-39</strain>
    </source>
</reference>
<feature type="transmembrane region" description="Helical" evidence="1">
    <location>
        <begin position="33"/>
        <end position="54"/>
    </location>
</feature>
<keyword evidence="3" id="KW-1185">Reference proteome</keyword>
<dbReference type="EMBL" id="CP035281">
    <property type="protein sequence ID" value="QAT43502.1"/>
    <property type="molecule type" value="Genomic_DNA"/>
</dbReference>
<dbReference type="NCBIfam" id="TIGR02862">
    <property type="entry name" value="spore_BofA"/>
    <property type="match status" value="1"/>
</dbReference>
<proteinExistence type="predicted"/>